<name>A0A1I8EEN4_WUCBA</name>
<evidence type="ECO:0000256" key="1">
    <source>
        <dbReference type="SAM" id="Phobius"/>
    </source>
</evidence>
<dbReference type="STRING" id="6293.A0A1I8EEN4"/>
<dbReference type="AlphaFoldDB" id="A0A1I8EEN4"/>
<protein>
    <submittedName>
        <fullName evidence="2">Uncharacterized protein</fullName>
    </submittedName>
</protein>
<proteinExistence type="predicted"/>
<keyword evidence="1" id="KW-0472">Membrane</keyword>
<accession>A0A1I8EEN4</accession>
<keyword evidence="1" id="KW-1133">Transmembrane helix</keyword>
<reference evidence="2" key="1">
    <citation type="submission" date="2016-11" db="UniProtKB">
        <authorList>
            <consortium name="WormBaseParasite"/>
        </authorList>
    </citation>
    <scope>IDENTIFICATION</scope>
    <source>
        <strain evidence="2">pt0022</strain>
    </source>
</reference>
<feature type="transmembrane region" description="Helical" evidence="1">
    <location>
        <begin position="31"/>
        <end position="64"/>
    </location>
</feature>
<dbReference type="WBParaSite" id="maker-PairedContig_1701-snap-gene-0.16-mRNA-1">
    <property type="protein sequence ID" value="maker-PairedContig_1701-snap-gene-0.16-mRNA-1"/>
    <property type="gene ID" value="maker-PairedContig_1701-snap-gene-0.16"/>
</dbReference>
<evidence type="ECO:0000313" key="2">
    <source>
        <dbReference type="WBParaSite" id="maker-PairedContig_1701-snap-gene-0.16-mRNA-1"/>
    </source>
</evidence>
<organism evidence="2">
    <name type="scientific">Wuchereria bancrofti</name>
    <dbReference type="NCBI Taxonomy" id="6293"/>
    <lineage>
        <taxon>Eukaryota</taxon>
        <taxon>Metazoa</taxon>
        <taxon>Ecdysozoa</taxon>
        <taxon>Nematoda</taxon>
        <taxon>Chromadorea</taxon>
        <taxon>Rhabditida</taxon>
        <taxon>Spirurina</taxon>
        <taxon>Spiruromorpha</taxon>
        <taxon>Filarioidea</taxon>
        <taxon>Onchocercidae</taxon>
        <taxon>Wuchereria</taxon>
    </lineage>
</organism>
<keyword evidence="1" id="KW-0812">Transmembrane</keyword>
<feature type="transmembrane region" description="Helical" evidence="1">
    <location>
        <begin position="76"/>
        <end position="101"/>
    </location>
</feature>
<sequence length="176" mass="20064">IPLVSIVVNAINVYLDLIIIANGLTIALVRLFLLLVLSVCLISTLISTCLLIVIVISFISIGLLPHADKLPIKLLLWQGLCFAVCILYSTVAIMCAHLLYFHYKLWQRGMTTYHFIRSNRRCKNNQQEQQEEQEKNLSMNVNTIPGLIPLEKTCSKLNVVLYNKCLYYEQNEGTHK</sequence>